<dbReference type="Gene3D" id="3.20.20.80">
    <property type="entry name" value="Glycosidases"/>
    <property type="match status" value="1"/>
</dbReference>
<dbReference type="SUPFAM" id="SSF51445">
    <property type="entry name" value="(Trans)glycosidases"/>
    <property type="match status" value="1"/>
</dbReference>
<dbReference type="Gene3D" id="2.60.120.200">
    <property type="match status" value="1"/>
</dbReference>
<dbReference type="CDD" id="cd06564">
    <property type="entry name" value="GH20_DspB_LnbB-like"/>
    <property type="match status" value="1"/>
</dbReference>
<dbReference type="Pfam" id="PF00728">
    <property type="entry name" value="Glyco_hydro_20"/>
    <property type="match status" value="1"/>
</dbReference>
<dbReference type="Proteomes" id="UP000095787">
    <property type="component" value="Unassembled WGS sequence"/>
</dbReference>
<dbReference type="SUPFAM" id="SSF49373">
    <property type="entry name" value="Invasin/intimin cell-adhesion fragments"/>
    <property type="match status" value="3"/>
</dbReference>
<evidence type="ECO:0000256" key="5">
    <source>
        <dbReference type="SAM" id="MobiDB-lite"/>
    </source>
</evidence>
<proteinExistence type="inferred from homology"/>
<comment type="similarity">
    <text evidence="1">Belongs to the glycosyl hydrolase 20 family.</text>
</comment>
<feature type="domain" description="F5/8 type C" evidence="7">
    <location>
        <begin position="207"/>
        <end position="370"/>
    </location>
</feature>
<dbReference type="InterPro" id="IPR000421">
    <property type="entry name" value="FA58C"/>
</dbReference>
<dbReference type="Gene3D" id="2.60.120.260">
    <property type="entry name" value="Galactose-binding domain-like"/>
    <property type="match status" value="3"/>
</dbReference>
<dbReference type="RefSeq" id="WP_081017316.1">
    <property type="nucleotide sequence ID" value="NZ_CYZO01000002.1"/>
</dbReference>
<dbReference type="GO" id="GO:0005975">
    <property type="term" value="P:carbohydrate metabolic process"/>
    <property type="evidence" value="ECO:0007669"/>
    <property type="project" value="InterPro"/>
</dbReference>
<feature type="domain" description="F5/8 type C" evidence="7">
    <location>
        <begin position="43"/>
        <end position="205"/>
    </location>
</feature>
<dbReference type="InterPro" id="IPR008964">
    <property type="entry name" value="Invasin/intimin_cell_adhesion"/>
</dbReference>
<gene>
    <name evidence="8" type="primary">exo I_2</name>
    <name evidence="8" type="ORF">ERS852456_00223</name>
</gene>
<dbReference type="SUPFAM" id="SSF49785">
    <property type="entry name" value="Galactose-binding domain-like"/>
    <property type="match status" value="3"/>
</dbReference>
<evidence type="ECO:0000256" key="4">
    <source>
        <dbReference type="PIRSR" id="PIRSR625705-1"/>
    </source>
</evidence>
<dbReference type="Pfam" id="PF22633">
    <property type="entry name" value="F5_F8_type_C_2"/>
    <property type="match status" value="1"/>
</dbReference>
<accession>A0A173XWV7</accession>
<keyword evidence="2 8" id="KW-0378">Hydrolase</keyword>
<dbReference type="SUPFAM" id="SSF55545">
    <property type="entry name" value="beta-N-acetylhexosaminidase-like domain"/>
    <property type="match status" value="1"/>
</dbReference>
<dbReference type="InterPro" id="IPR015883">
    <property type="entry name" value="Glyco_hydro_20_cat"/>
</dbReference>
<dbReference type="PANTHER" id="PTHR43678:SF1">
    <property type="entry name" value="BETA-N-ACETYLHEXOSAMINIDASE"/>
    <property type="match status" value="1"/>
</dbReference>
<dbReference type="Pfam" id="PF00754">
    <property type="entry name" value="F5_F8_type_C"/>
    <property type="match status" value="2"/>
</dbReference>
<dbReference type="InterPro" id="IPR025705">
    <property type="entry name" value="Beta_hexosaminidase_sua/sub"/>
</dbReference>
<dbReference type="InterPro" id="IPR015882">
    <property type="entry name" value="HEX_bac_N"/>
</dbReference>
<dbReference type="SUPFAM" id="SSF49899">
    <property type="entry name" value="Concanavalin A-like lectins/glucanases"/>
    <property type="match status" value="1"/>
</dbReference>
<keyword evidence="6" id="KW-0472">Membrane</keyword>
<dbReference type="InterPro" id="IPR029018">
    <property type="entry name" value="Hex-like_dom2"/>
</dbReference>
<keyword evidence="3 8" id="KW-0326">Glycosidase</keyword>
<keyword evidence="6" id="KW-1133">Transmembrane helix</keyword>
<evidence type="ECO:0000313" key="8">
    <source>
        <dbReference type="EMBL" id="CUN55933.1"/>
    </source>
</evidence>
<feature type="transmembrane region" description="Helical" evidence="6">
    <location>
        <begin position="1746"/>
        <end position="1762"/>
    </location>
</feature>
<evidence type="ECO:0000256" key="6">
    <source>
        <dbReference type="SAM" id="Phobius"/>
    </source>
</evidence>
<feature type="domain" description="F5/8 type C" evidence="7">
    <location>
        <begin position="1282"/>
        <end position="1367"/>
    </location>
</feature>
<dbReference type="PANTHER" id="PTHR43678">
    <property type="entry name" value="PUTATIVE (AFU_ORTHOLOGUE AFUA_2G00640)-RELATED"/>
    <property type="match status" value="1"/>
</dbReference>
<sequence length="1769" mass="195506">MKKKRVAALVMAAILGVTGFSVPGIGVVQAEEAHTEMSGEAEQQEINLAADRGSTARASKFLAASGNLPAREPGLAFDGISDNNGEADNSRWQSGEDAEFSEQWLEVDLGGICVVSEIKVDFFARLYGDFRVEVSDSNAEDAVWTTIATADMPEGTDLNLKKTVDVKENGKAREIPRYIRLYFTSGNSQAANRSIGVREFQVIGTKKSESGYETITGNIALNKTASASGVEAAMPNLTANLAVDGQKSDTSRWSAPTMKNGTSPNQQQTPQWLEIDLRNEVTNITSIDLYFYKLVYSIDYEIQTRADKKSEWKTVKHVTCQPGNEQNKHDSITDVEGKRLDRYVRFYFNKVNTNAGGNSVSVQEIEIHGDQVQTPEVTDPAPKNAKEAMDSVKALEAITVDSETVPLPKMPDGFSISVKGSEYPQVISDEGQISDHNMYDYDMDVILEVVNENDPEDTAEKTFQVHVPNKKSKHAEIYPEIKNQNEEPEVIPSLQEWYGYEGEVKLTENSRIVLKDGAGVGLEKVASQFKSDMKEITGMELEVVSGEGGDEDDILIESLPEDTYDTGKEGYLLKADDGGIHISSNGYTGCLYGTKTLEQVYYTQDGTYSFPKGVTRDFSQYEVRGVMIDIARVPYRLDALKDIVKTFSFYKINEVHFHLNDNRHSGATTGREDYNNWKNYKGMFRLESKTFPSLKTDPQQNAYYNDENGAYGGEPQYTAEEYKDLQQFAMDCGMNPISEIDAPGHSLLFNRYVRNNIEEIRKVQGFENMPEDGIKSDRDWELLSVKGESGQWALKFLKALYSEYLNEADPVFLGDTVDIGVDEYWSIKNDEFDGMRNYIREMADTVQESGKKVRMWGSMKQYFDDKGISTKDYTDIEIDFWSNSWDNAAKRSAEGFKIVNVDSFHLYGNTGRDKRDVVNVEHIFNNWTPVTFSSSGTVQPADPNLLGAKTAMWADIADMGVTERDNYERLMRQAAVLSEKTWGGTDEDQTYEEYSLKFEKLKAGPGVELASDIPSETSLVLDYDFKNVKSGEDGTVVYDAAGNGYNGTVINADVKEEDGKNWLDLNGDGSLTTGLRSVDYPYTVQFDLKVDKKGDAQLFDGRDGRLSIGSDGKLKINRSYFEQKFDYTIPENKSVNVTIVGTQQVTKLYINGEFKQALTRTTNSETDYNHLLSTFVFPLTTIGNGFDGKIADLKVYDKALSPKTIKLAAEGKAVTEVNVAQDKAAAGTAQHKGDNNYDNANKKLRVGWKAIDGDGNTADGKHGTDVSEKDSFFEGLYADSSFAVDMLQTHQIDHLVLQWDKAPATFKLQVSSDGKVWKDIEGKASIKGESVNTIKFEQPLETRYIKMQGVDGTFQLREFEAYETVNKDHLKETLKAADDKLKEYGIQYGDEKYKEFFAAYMEAESAYENAYALNHNVSEKADALKAETEKLENLNPKPEPTPELKSVTVTAESKKLKVGEETTVTAKVDPTDAKDVTITWKTSDATVLKVDEAGKVTALKAGKATITATAVQGEKKVTDSVEIEVEEEVKPEPTPELKSVTVTAESKKLKVGEETTVTAKVDPTDAKDVTITWKTSDATVLKVDEAGKVTALKAGKATITATAVQGEKKVTDSVEIEVEEEVKPEPTPELKSVTVTAESKKVKVGEETTVTAKVDPTDAKDVTIIWTTSDETVLKVDEAGKVTALKVGKATITATAVQGEKKVKVTDSVEIEVEEETATPTPNPDPQPTPEKNDGAVQTGDNVSPMLYAGAAMTAAAVLALIQRKRRKG</sequence>
<evidence type="ECO:0000256" key="1">
    <source>
        <dbReference type="ARBA" id="ARBA00006285"/>
    </source>
</evidence>
<dbReference type="Gene3D" id="2.60.40.1080">
    <property type="match status" value="3"/>
</dbReference>
<reference evidence="8 9" key="1">
    <citation type="submission" date="2015-09" db="EMBL/GenBank/DDBJ databases">
        <authorList>
            <consortium name="Pathogen Informatics"/>
        </authorList>
    </citation>
    <scope>NUCLEOTIDE SEQUENCE [LARGE SCALE GENOMIC DNA]</scope>
    <source>
        <strain evidence="8 9">2789STDY5834841</strain>
    </source>
</reference>
<evidence type="ECO:0000259" key="7">
    <source>
        <dbReference type="PROSITE" id="PS50022"/>
    </source>
</evidence>
<evidence type="ECO:0000256" key="2">
    <source>
        <dbReference type="ARBA" id="ARBA00022801"/>
    </source>
</evidence>
<organism evidence="8 9">
    <name type="scientific">[Ruminococcus] torques</name>
    <dbReference type="NCBI Taxonomy" id="33039"/>
    <lineage>
        <taxon>Bacteria</taxon>
        <taxon>Bacillati</taxon>
        <taxon>Bacillota</taxon>
        <taxon>Clostridia</taxon>
        <taxon>Lachnospirales</taxon>
        <taxon>Lachnospiraceae</taxon>
        <taxon>Mediterraneibacter</taxon>
    </lineage>
</organism>
<feature type="region of interest" description="Disordered" evidence="5">
    <location>
        <begin position="248"/>
        <end position="268"/>
    </location>
</feature>
<dbReference type="PROSITE" id="PS50022">
    <property type="entry name" value="FA58C_3"/>
    <property type="match status" value="3"/>
</dbReference>
<dbReference type="EMBL" id="CYZO01000002">
    <property type="protein sequence ID" value="CUN55933.1"/>
    <property type="molecule type" value="Genomic_DNA"/>
</dbReference>
<dbReference type="InterPro" id="IPR008979">
    <property type="entry name" value="Galactose-bd-like_sf"/>
</dbReference>
<evidence type="ECO:0000313" key="9">
    <source>
        <dbReference type="Proteomes" id="UP000095787"/>
    </source>
</evidence>
<dbReference type="InterPro" id="IPR017853">
    <property type="entry name" value="GH"/>
</dbReference>
<feature type="active site" description="Proton donor" evidence="4">
    <location>
        <position position="823"/>
    </location>
</feature>
<feature type="region of interest" description="Disordered" evidence="5">
    <location>
        <begin position="1712"/>
        <end position="1742"/>
    </location>
</feature>
<protein>
    <submittedName>
        <fullName evidence="8">Beta-hexosaminidase</fullName>
        <ecNumber evidence="8">3.2.1.52</ecNumber>
    </submittedName>
</protein>
<evidence type="ECO:0000256" key="3">
    <source>
        <dbReference type="ARBA" id="ARBA00023295"/>
    </source>
</evidence>
<dbReference type="SMART" id="SM00635">
    <property type="entry name" value="BID_2"/>
    <property type="match status" value="3"/>
</dbReference>
<dbReference type="EC" id="3.2.1.52" evidence="8"/>
<keyword evidence="6" id="KW-0812">Transmembrane</keyword>
<dbReference type="InterPro" id="IPR013320">
    <property type="entry name" value="ConA-like_dom_sf"/>
</dbReference>
<dbReference type="InterPro" id="IPR003343">
    <property type="entry name" value="Big_2"/>
</dbReference>
<dbReference type="Pfam" id="PF02838">
    <property type="entry name" value="Glyco_hydro_20b"/>
    <property type="match status" value="1"/>
</dbReference>
<name>A0A173XWV7_9FIRM</name>
<dbReference type="GO" id="GO:0004563">
    <property type="term" value="F:beta-N-acetylhexosaminidase activity"/>
    <property type="evidence" value="ECO:0007669"/>
    <property type="project" value="UniProtKB-EC"/>
</dbReference>
<dbReference type="InterPro" id="IPR052764">
    <property type="entry name" value="GH20_Enzymes"/>
</dbReference>
<dbReference type="Pfam" id="PF13385">
    <property type="entry name" value="Laminin_G_3"/>
    <property type="match status" value="1"/>
</dbReference>
<feature type="compositionally biased region" description="Polar residues" evidence="5">
    <location>
        <begin position="251"/>
        <end position="268"/>
    </location>
</feature>
<dbReference type="Gene3D" id="3.30.379.10">
    <property type="entry name" value="Chitobiase/beta-hexosaminidase domain 2-like"/>
    <property type="match status" value="1"/>
</dbReference>
<dbReference type="Pfam" id="PF02368">
    <property type="entry name" value="Big_2"/>
    <property type="match status" value="3"/>
</dbReference>
<dbReference type="PRINTS" id="PR00738">
    <property type="entry name" value="GLHYDRLASE20"/>
</dbReference>